<keyword evidence="2" id="KW-1185">Reference proteome</keyword>
<organism evidence="1 2">
    <name type="scientific">Cirrhinus molitorella</name>
    <name type="common">mud carp</name>
    <dbReference type="NCBI Taxonomy" id="172907"/>
    <lineage>
        <taxon>Eukaryota</taxon>
        <taxon>Metazoa</taxon>
        <taxon>Chordata</taxon>
        <taxon>Craniata</taxon>
        <taxon>Vertebrata</taxon>
        <taxon>Euteleostomi</taxon>
        <taxon>Actinopterygii</taxon>
        <taxon>Neopterygii</taxon>
        <taxon>Teleostei</taxon>
        <taxon>Ostariophysi</taxon>
        <taxon>Cypriniformes</taxon>
        <taxon>Cyprinidae</taxon>
        <taxon>Labeoninae</taxon>
        <taxon>Labeonini</taxon>
        <taxon>Cirrhinus</taxon>
    </lineage>
</organism>
<accession>A0ABR3MRI7</accession>
<gene>
    <name evidence="1" type="ORF">QQF64_002912</name>
</gene>
<reference evidence="1 2" key="1">
    <citation type="submission" date="2023-09" db="EMBL/GenBank/DDBJ databases">
        <authorList>
            <person name="Wang M."/>
        </authorList>
    </citation>
    <scope>NUCLEOTIDE SEQUENCE [LARGE SCALE GENOMIC DNA]</scope>
    <source>
        <strain evidence="1">GT-2023</strain>
        <tissue evidence="1">Liver</tissue>
    </source>
</reference>
<dbReference type="EMBL" id="JAYMGO010000010">
    <property type="protein sequence ID" value="KAL1267237.1"/>
    <property type="molecule type" value="Genomic_DNA"/>
</dbReference>
<comment type="caution">
    <text evidence="1">The sequence shown here is derived from an EMBL/GenBank/DDBJ whole genome shotgun (WGS) entry which is preliminary data.</text>
</comment>
<evidence type="ECO:0000313" key="1">
    <source>
        <dbReference type="EMBL" id="KAL1267237.1"/>
    </source>
</evidence>
<proteinExistence type="predicted"/>
<sequence>MSRNINTEVPLISYEMQRFCFVFALLCVRCSARLRCEALTCNLKLWTNVSLLVCPWVCVRMILRRVNKSLKKEITVNGCTGRAGSLADSSSCPLQSIMCSLKCFLCFCPLPDCYESKHTDVLLMWPLNTPILHLICL</sequence>
<protein>
    <submittedName>
        <fullName evidence="1">Uncharacterized protein</fullName>
    </submittedName>
</protein>
<name>A0ABR3MRI7_9TELE</name>
<dbReference type="Proteomes" id="UP001558613">
    <property type="component" value="Unassembled WGS sequence"/>
</dbReference>
<evidence type="ECO:0000313" key="2">
    <source>
        <dbReference type="Proteomes" id="UP001558613"/>
    </source>
</evidence>